<proteinExistence type="predicted"/>
<dbReference type="AlphaFoldDB" id="A0A7S4JVL7"/>
<feature type="chain" id="PRO_5030818771" description="DUF1499 domain-containing protein" evidence="2">
    <location>
        <begin position="20"/>
        <end position="185"/>
    </location>
</feature>
<feature type="signal peptide" evidence="2">
    <location>
        <begin position="1"/>
        <end position="19"/>
    </location>
</feature>
<protein>
    <recommendedName>
        <fullName evidence="4">DUF1499 domain-containing protein</fullName>
    </recommendedName>
</protein>
<feature type="transmembrane region" description="Helical" evidence="1">
    <location>
        <begin position="35"/>
        <end position="55"/>
    </location>
</feature>
<evidence type="ECO:0000313" key="3">
    <source>
        <dbReference type="EMBL" id="CAE2274827.1"/>
    </source>
</evidence>
<keyword evidence="1" id="KW-1133">Transmembrane helix</keyword>
<dbReference type="EMBL" id="HBKQ01049615">
    <property type="protein sequence ID" value="CAE2274827.1"/>
    <property type="molecule type" value="Transcribed_RNA"/>
</dbReference>
<evidence type="ECO:0000256" key="2">
    <source>
        <dbReference type="SAM" id="SignalP"/>
    </source>
</evidence>
<keyword evidence="2" id="KW-0732">Signal</keyword>
<reference evidence="3" key="1">
    <citation type="submission" date="2021-01" db="EMBL/GenBank/DDBJ databases">
        <authorList>
            <person name="Corre E."/>
            <person name="Pelletier E."/>
            <person name="Niang G."/>
            <person name="Scheremetjew M."/>
            <person name="Finn R."/>
            <person name="Kale V."/>
            <person name="Holt S."/>
            <person name="Cochrane G."/>
            <person name="Meng A."/>
            <person name="Brown T."/>
            <person name="Cohen L."/>
        </authorList>
    </citation>
    <scope>NUCLEOTIDE SEQUENCE</scope>
    <source>
        <strain evidence="3">Isolate 1302-5</strain>
    </source>
</reference>
<sequence length="185" mass="19367">MKIYSLAVAFSVFAAPATAYNAGKVSSRRAAFSQAVGAVAVFGLGVAPAVALEACPMDSKNCVRTTWRPPAGASKSDAISGLRDALNSYPQEGQNKVDEGGWAIASDDLDSSGTVRVEYSSSGKGFFAKAFNGGKPFVDDFKVEVEDSGVVQIKSQSRIGESDLGVNQKRVDYLAAVLKAKGWST</sequence>
<dbReference type="PANTHER" id="PTHR34801:SF6">
    <property type="entry name" value="SLL1620 PROTEIN"/>
    <property type="match status" value="1"/>
</dbReference>
<accession>A0A7S4JVL7</accession>
<keyword evidence="1" id="KW-0472">Membrane</keyword>
<gene>
    <name evidence="3" type="ORF">OAUR00152_LOCUS34198</name>
</gene>
<dbReference type="InterPro" id="IPR010865">
    <property type="entry name" value="DUF1499"/>
</dbReference>
<organism evidence="3">
    <name type="scientific">Odontella aurita</name>
    <dbReference type="NCBI Taxonomy" id="265563"/>
    <lineage>
        <taxon>Eukaryota</taxon>
        <taxon>Sar</taxon>
        <taxon>Stramenopiles</taxon>
        <taxon>Ochrophyta</taxon>
        <taxon>Bacillariophyta</taxon>
        <taxon>Mediophyceae</taxon>
        <taxon>Biddulphiophycidae</taxon>
        <taxon>Eupodiscales</taxon>
        <taxon>Odontellaceae</taxon>
        <taxon>Odontella</taxon>
    </lineage>
</organism>
<dbReference type="PANTHER" id="PTHR34801">
    <property type="entry name" value="EXPRESSED PROTEIN"/>
    <property type="match status" value="1"/>
</dbReference>
<keyword evidence="1" id="KW-0812">Transmembrane</keyword>
<evidence type="ECO:0000256" key="1">
    <source>
        <dbReference type="SAM" id="Phobius"/>
    </source>
</evidence>
<dbReference type="Pfam" id="PF07386">
    <property type="entry name" value="DUF1499"/>
    <property type="match status" value="1"/>
</dbReference>
<name>A0A7S4JVL7_9STRA</name>
<evidence type="ECO:0008006" key="4">
    <source>
        <dbReference type="Google" id="ProtNLM"/>
    </source>
</evidence>